<sequence length="328" mass="37003">MPLWAAFSTYGKDKDYVQSILMHNLLHHFRRQKANLHIVHCPLMAGGNRPHLVKNDIDWIMASSTPPNTLLYVDTHSDVATGQIIYGGSAPRHLAAALAEIIDAFYGKQLQPILRGLHSTSIRGLVLLTCGSAIRVPTGHQALTELVESGTFDFVLAFAGHSTIDHLVGPGILKFVESVYVFKESPWEAVISSFAGDVRALESTPVALIFRPKVEAGATPVTETRILARSTFLRPWGIDLYRCRNVACRQPILHLKFNVQKKSKDWTQLMYRSKCCKCHQETRNYARPTWVHPIEGTVIHHTWFNWPLTDVQLAEVHAKREDIVNWLM</sequence>
<dbReference type="EMBL" id="MU267044">
    <property type="protein sequence ID" value="KAH7917488.1"/>
    <property type="molecule type" value="Genomic_DNA"/>
</dbReference>
<name>A0ACB8AY43_9AGAM</name>
<protein>
    <submittedName>
        <fullName evidence="1">Uncharacterized protein</fullName>
    </submittedName>
</protein>
<proteinExistence type="predicted"/>
<dbReference type="Proteomes" id="UP000790709">
    <property type="component" value="Unassembled WGS sequence"/>
</dbReference>
<organism evidence="1 2">
    <name type="scientific">Leucogyrophana mollusca</name>
    <dbReference type="NCBI Taxonomy" id="85980"/>
    <lineage>
        <taxon>Eukaryota</taxon>
        <taxon>Fungi</taxon>
        <taxon>Dikarya</taxon>
        <taxon>Basidiomycota</taxon>
        <taxon>Agaricomycotina</taxon>
        <taxon>Agaricomycetes</taxon>
        <taxon>Agaricomycetidae</taxon>
        <taxon>Boletales</taxon>
        <taxon>Boletales incertae sedis</taxon>
        <taxon>Leucogyrophana</taxon>
    </lineage>
</organism>
<accession>A0ACB8AY43</accession>
<evidence type="ECO:0000313" key="2">
    <source>
        <dbReference type="Proteomes" id="UP000790709"/>
    </source>
</evidence>
<gene>
    <name evidence="1" type="ORF">BV22DRAFT_1042327</name>
</gene>
<evidence type="ECO:0000313" key="1">
    <source>
        <dbReference type="EMBL" id="KAH7917488.1"/>
    </source>
</evidence>
<reference evidence="1" key="1">
    <citation type="journal article" date="2021" name="New Phytol.">
        <title>Evolutionary innovations through gain and loss of genes in the ectomycorrhizal Boletales.</title>
        <authorList>
            <person name="Wu G."/>
            <person name="Miyauchi S."/>
            <person name="Morin E."/>
            <person name="Kuo A."/>
            <person name="Drula E."/>
            <person name="Varga T."/>
            <person name="Kohler A."/>
            <person name="Feng B."/>
            <person name="Cao Y."/>
            <person name="Lipzen A."/>
            <person name="Daum C."/>
            <person name="Hundley H."/>
            <person name="Pangilinan J."/>
            <person name="Johnson J."/>
            <person name="Barry K."/>
            <person name="LaButti K."/>
            <person name="Ng V."/>
            <person name="Ahrendt S."/>
            <person name="Min B."/>
            <person name="Choi I.G."/>
            <person name="Park H."/>
            <person name="Plett J.M."/>
            <person name="Magnuson J."/>
            <person name="Spatafora J.W."/>
            <person name="Nagy L.G."/>
            <person name="Henrissat B."/>
            <person name="Grigoriev I.V."/>
            <person name="Yang Z.L."/>
            <person name="Xu J."/>
            <person name="Martin F.M."/>
        </authorList>
    </citation>
    <scope>NUCLEOTIDE SEQUENCE</scope>
    <source>
        <strain evidence="1">KUC20120723A-06</strain>
    </source>
</reference>
<comment type="caution">
    <text evidence="1">The sequence shown here is derived from an EMBL/GenBank/DDBJ whole genome shotgun (WGS) entry which is preliminary data.</text>
</comment>
<keyword evidence="2" id="KW-1185">Reference proteome</keyword>